<proteinExistence type="predicted"/>
<dbReference type="GeneID" id="85315499"/>
<feature type="region of interest" description="Disordered" evidence="6">
    <location>
        <begin position="129"/>
        <end position="163"/>
    </location>
</feature>
<dbReference type="CDD" id="cd01994">
    <property type="entry name" value="AANH_PF0828-like"/>
    <property type="match status" value="1"/>
</dbReference>
<dbReference type="SUPFAM" id="SSF55298">
    <property type="entry name" value="YjgF-like"/>
    <property type="match status" value="2"/>
</dbReference>
<dbReference type="GO" id="GO:0017183">
    <property type="term" value="P:protein histidyl modification to diphthamide"/>
    <property type="evidence" value="ECO:0007669"/>
    <property type="project" value="TreeGrafter"/>
</dbReference>
<evidence type="ECO:0000256" key="6">
    <source>
        <dbReference type="SAM" id="MobiDB-lite"/>
    </source>
</evidence>
<evidence type="ECO:0000313" key="8">
    <source>
        <dbReference type="EMBL" id="KAK1768318.1"/>
    </source>
</evidence>
<dbReference type="PANTHER" id="PTHR12196:SF2">
    <property type="entry name" value="DIPHTHINE--AMMONIA LIGASE"/>
    <property type="match status" value="1"/>
</dbReference>
<feature type="compositionally biased region" description="Polar residues" evidence="6">
    <location>
        <begin position="52"/>
        <end position="61"/>
    </location>
</feature>
<evidence type="ECO:0000256" key="3">
    <source>
        <dbReference type="ARBA" id="ARBA00029814"/>
    </source>
</evidence>
<dbReference type="Gene3D" id="3.30.1330.40">
    <property type="entry name" value="RutC-like"/>
    <property type="match status" value="2"/>
</dbReference>
<protein>
    <recommendedName>
        <fullName evidence="2">Diphthine--ammonia ligase</fullName>
        <ecNumber evidence="1">6.3.1.14</ecNumber>
    </recommendedName>
    <alternativeName>
        <fullName evidence="3">Diphthamide synthase</fullName>
    </alternativeName>
    <alternativeName>
        <fullName evidence="4">Diphthamide synthetase</fullName>
    </alternativeName>
</protein>
<comment type="catalytic activity">
    <reaction evidence="5">
        <text>diphthine-[translation elongation factor 2] + NH4(+) + ATP = diphthamide-[translation elongation factor 2] + AMP + diphosphate + H(+)</text>
        <dbReference type="Rhea" id="RHEA:19753"/>
        <dbReference type="Rhea" id="RHEA-COMP:10172"/>
        <dbReference type="Rhea" id="RHEA-COMP:10174"/>
        <dbReference type="ChEBI" id="CHEBI:15378"/>
        <dbReference type="ChEBI" id="CHEBI:16692"/>
        <dbReference type="ChEBI" id="CHEBI:28938"/>
        <dbReference type="ChEBI" id="CHEBI:30616"/>
        <dbReference type="ChEBI" id="CHEBI:33019"/>
        <dbReference type="ChEBI" id="CHEBI:82696"/>
        <dbReference type="ChEBI" id="CHEBI:456215"/>
        <dbReference type="EC" id="6.3.1.14"/>
    </reaction>
</comment>
<comment type="caution">
    <text evidence="8">The sequence shown here is derived from an EMBL/GenBank/DDBJ whole genome shotgun (WGS) entry which is preliminary data.</text>
</comment>
<evidence type="ECO:0000313" key="9">
    <source>
        <dbReference type="Proteomes" id="UP001244011"/>
    </source>
</evidence>
<dbReference type="AlphaFoldDB" id="A0AAJ0C3B6"/>
<gene>
    <name evidence="8" type="ORF">QBC33DRAFT_606703</name>
</gene>
<keyword evidence="9" id="KW-1185">Reference proteome</keyword>
<dbReference type="SUPFAM" id="SSF52402">
    <property type="entry name" value="Adenine nucleotide alpha hydrolases-like"/>
    <property type="match status" value="1"/>
</dbReference>
<feature type="domain" description="Diphthamide synthase" evidence="7">
    <location>
        <begin position="238"/>
        <end position="322"/>
    </location>
</feature>
<reference evidence="8" key="1">
    <citation type="submission" date="2023-06" db="EMBL/GenBank/DDBJ databases">
        <title>Genome-scale phylogeny and comparative genomics of the fungal order Sordariales.</title>
        <authorList>
            <consortium name="Lawrence Berkeley National Laboratory"/>
            <person name="Hensen N."/>
            <person name="Bonometti L."/>
            <person name="Westerberg I."/>
            <person name="Brannstrom I.O."/>
            <person name="Guillou S."/>
            <person name="Cros-Aarteil S."/>
            <person name="Calhoun S."/>
            <person name="Haridas S."/>
            <person name="Kuo A."/>
            <person name="Mondo S."/>
            <person name="Pangilinan J."/>
            <person name="Riley R."/>
            <person name="Labutti K."/>
            <person name="Andreopoulos B."/>
            <person name="Lipzen A."/>
            <person name="Chen C."/>
            <person name="Yanf M."/>
            <person name="Daum C."/>
            <person name="Ng V."/>
            <person name="Clum A."/>
            <person name="Steindorff A."/>
            <person name="Ohm R."/>
            <person name="Martin F."/>
            <person name="Silar P."/>
            <person name="Natvig D."/>
            <person name="Lalanne C."/>
            <person name="Gautier V."/>
            <person name="Ament-Velasquez S.L."/>
            <person name="Kruys A."/>
            <person name="Hutchinson M.I."/>
            <person name="Powell A.J."/>
            <person name="Barry K."/>
            <person name="Miller A.N."/>
            <person name="Grigoriev I.V."/>
            <person name="Debuchy R."/>
            <person name="Gladieux P."/>
            <person name="Thoren M.H."/>
            <person name="Johannesson H."/>
        </authorList>
    </citation>
    <scope>NUCLEOTIDE SEQUENCE</scope>
    <source>
        <strain evidence="8">8032-3</strain>
    </source>
</reference>
<organism evidence="8 9">
    <name type="scientific">Phialemonium atrogriseum</name>
    <dbReference type="NCBI Taxonomy" id="1093897"/>
    <lineage>
        <taxon>Eukaryota</taxon>
        <taxon>Fungi</taxon>
        <taxon>Dikarya</taxon>
        <taxon>Ascomycota</taxon>
        <taxon>Pezizomycotina</taxon>
        <taxon>Sordariomycetes</taxon>
        <taxon>Sordariomycetidae</taxon>
        <taxon>Cephalothecales</taxon>
        <taxon>Cephalothecaceae</taxon>
        <taxon>Phialemonium</taxon>
    </lineage>
</organism>
<evidence type="ECO:0000256" key="5">
    <source>
        <dbReference type="ARBA" id="ARBA00048108"/>
    </source>
</evidence>
<dbReference type="InterPro" id="IPR014729">
    <property type="entry name" value="Rossmann-like_a/b/a_fold"/>
</dbReference>
<dbReference type="InterPro" id="IPR002761">
    <property type="entry name" value="Diphthami_syn_dom"/>
</dbReference>
<sequence>MAPPNPPPGGPPPKGLNVIALVSGGKDSFFSLLHCRANGHRVVALANLYPQTTPSGNSPDALSTAVLPGSQPSGPSTPHALSQGWEEEQQEEEADLNSFMYQTVGHQVIPLYADATSIPLYRHPITGSAAQSGKDYSHAGVHPSANPRGGGWEAASHEDRPGDETEAMLPLLRAVMAAHPEANALAAGAILSTYQRTRVESVASRLGLVPLAYLWKYPSLPLPPSSASDDGAAEDEEDGSQLLADMAGAGLEARVVKVASGGLDESFLWEDVAGPEGRARVRRAMRRFGSEGAVLGEGGEFETLVVDGPGDLFRRRIVIPEAGRRVVREGGGSAWLSIRGARVEEKVPGGPGGSGSAGGRVRIPGLLDARFVALLEGLTAGGGYGGGDDVSGSGVQGGDDLPLGLLQHTSQLKMRQWCVVGDLDCRSSIEAETSSLVEAVRTQLGKSSLPPTSIINTVIILRHVSDFPTVNKIYGSLFFEPNPPSRVTISSGDLLPATCNIALYLSVHHDLAPGDRQGLHVQSRSYWAPANIGPYSQAIVSPLTPAYRGGEESDAPPPRLVHVAGQIPLVPATMDLPRGALDLQLALSLQHLWRVGAEMGVQWWASAVAYLPRAAASPGAVSTRERAALAAQAWTAAHRWSGADADAEDEWGGPDLWDRKYNPLYMSFAGAEKPEPHRLPDWSVLEAEDPEARPVPFFFAAEVHELPRQAEVEWHAHLGLARLAAESVHLVSASASGPDPPARLQAQHAVVKLRGGAKFFVHSVIALRHPPVPAEEKTTVPALLGELGGLLPRWPASPTGADASVSPPPAPTLLYTDVGAVALSADDLGSCPVVPCASLWDGQGERLLAVAVYQTNFEKAS</sequence>
<dbReference type="EMBL" id="MU839005">
    <property type="protein sequence ID" value="KAK1768318.1"/>
    <property type="molecule type" value="Genomic_DNA"/>
</dbReference>
<dbReference type="RefSeq" id="XP_060284531.1">
    <property type="nucleotide sequence ID" value="XM_060432312.1"/>
</dbReference>
<evidence type="ECO:0000256" key="2">
    <source>
        <dbReference type="ARBA" id="ARBA00018426"/>
    </source>
</evidence>
<dbReference type="InterPro" id="IPR030662">
    <property type="entry name" value="DPH6/MJ0570"/>
</dbReference>
<dbReference type="GO" id="GO:0016787">
    <property type="term" value="F:hydrolase activity"/>
    <property type="evidence" value="ECO:0007669"/>
    <property type="project" value="UniProtKB-KW"/>
</dbReference>
<dbReference type="Pfam" id="PF01902">
    <property type="entry name" value="Diphthami_syn_2"/>
    <property type="match status" value="1"/>
</dbReference>
<evidence type="ECO:0000256" key="1">
    <source>
        <dbReference type="ARBA" id="ARBA00012089"/>
    </source>
</evidence>
<feature type="region of interest" description="Disordered" evidence="6">
    <location>
        <begin position="52"/>
        <end position="94"/>
    </location>
</feature>
<evidence type="ECO:0000256" key="4">
    <source>
        <dbReference type="ARBA" id="ARBA00031552"/>
    </source>
</evidence>
<name>A0AAJ0C3B6_9PEZI</name>
<dbReference type="EC" id="6.3.1.14" evidence="1"/>
<dbReference type="GO" id="GO:0017178">
    <property type="term" value="F:diphthine-ammonia ligase activity"/>
    <property type="evidence" value="ECO:0007669"/>
    <property type="project" value="UniProtKB-EC"/>
</dbReference>
<feature type="compositionally biased region" description="Polar residues" evidence="6">
    <location>
        <begin position="70"/>
        <end position="80"/>
    </location>
</feature>
<keyword evidence="8" id="KW-0378">Hydrolase</keyword>
<accession>A0AAJ0C3B6</accession>
<dbReference type="Proteomes" id="UP001244011">
    <property type="component" value="Unassembled WGS sequence"/>
</dbReference>
<dbReference type="CDD" id="cd06156">
    <property type="entry name" value="eu_AANH_C_2"/>
    <property type="match status" value="1"/>
</dbReference>
<feature type="compositionally biased region" description="Acidic residues" evidence="6">
    <location>
        <begin position="85"/>
        <end position="94"/>
    </location>
</feature>
<dbReference type="PANTHER" id="PTHR12196">
    <property type="entry name" value="DOMAIN OF UNKNOWN FUNCTION 71 DUF71 -CONTAINING PROTEIN"/>
    <property type="match status" value="1"/>
</dbReference>
<dbReference type="Gene3D" id="3.90.1490.10">
    <property type="entry name" value="putative n-type atp pyrophosphatase, domain 2"/>
    <property type="match status" value="1"/>
</dbReference>
<dbReference type="Gene3D" id="3.40.50.620">
    <property type="entry name" value="HUPs"/>
    <property type="match status" value="1"/>
</dbReference>
<evidence type="ECO:0000259" key="7">
    <source>
        <dbReference type="Pfam" id="PF01902"/>
    </source>
</evidence>
<dbReference type="InterPro" id="IPR035959">
    <property type="entry name" value="RutC-like_sf"/>
</dbReference>